<dbReference type="STRING" id="700598.Niako_1097"/>
<dbReference type="KEGG" id="nko:Niako_1097"/>
<protein>
    <submittedName>
        <fullName evidence="1">Uncharacterized protein</fullName>
    </submittedName>
</protein>
<organism evidence="1 2">
    <name type="scientific">Niastella koreensis (strain DSM 17620 / KACC 11465 / NBRC 106392 / GR20-10)</name>
    <dbReference type="NCBI Taxonomy" id="700598"/>
    <lineage>
        <taxon>Bacteria</taxon>
        <taxon>Pseudomonadati</taxon>
        <taxon>Bacteroidota</taxon>
        <taxon>Chitinophagia</taxon>
        <taxon>Chitinophagales</taxon>
        <taxon>Chitinophagaceae</taxon>
        <taxon>Niastella</taxon>
    </lineage>
</organism>
<reference evidence="1 2" key="1">
    <citation type="submission" date="2011-12" db="EMBL/GenBank/DDBJ databases">
        <title>The complete genome of Niastella koreensis GR20-10.</title>
        <authorList>
            <consortium name="US DOE Joint Genome Institute (JGI-PGF)"/>
            <person name="Lucas S."/>
            <person name="Han J."/>
            <person name="Lapidus A."/>
            <person name="Bruce D."/>
            <person name="Goodwin L."/>
            <person name="Pitluck S."/>
            <person name="Peters L."/>
            <person name="Kyrpides N."/>
            <person name="Mavromatis K."/>
            <person name="Ivanova N."/>
            <person name="Mikhailova N."/>
            <person name="Davenport K."/>
            <person name="Saunders E."/>
            <person name="Detter J.C."/>
            <person name="Tapia R."/>
            <person name="Han C."/>
            <person name="Land M."/>
            <person name="Hauser L."/>
            <person name="Markowitz V."/>
            <person name="Cheng J.-F."/>
            <person name="Hugenholtz P."/>
            <person name="Woyke T."/>
            <person name="Wu D."/>
            <person name="Tindall B."/>
            <person name="Pomrenke H."/>
            <person name="Brambilla E."/>
            <person name="Klenk H.-P."/>
            <person name="Eisen J.A."/>
        </authorList>
    </citation>
    <scope>NUCLEOTIDE SEQUENCE [LARGE SCALE GENOMIC DNA]</scope>
    <source>
        <strain evidence="2">DSM 17620 / KACC 11465 / NBRC 106392 / GR20-10</strain>
    </source>
</reference>
<gene>
    <name evidence="1" type="ordered locus">Niako_1097</name>
</gene>
<dbReference type="EMBL" id="CP003178">
    <property type="protein sequence ID" value="AEV97473.1"/>
    <property type="molecule type" value="Genomic_DNA"/>
</dbReference>
<dbReference type="HOGENOM" id="CLU_3219157_0_0_10"/>
<accession>G8THP5</accession>
<dbReference type="AlphaFoldDB" id="G8THP5"/>
<dbReference type="Proteomes" id="UP000005438">
    <property type="component" value="Chromosome"/>
</dbReference>
<proteinExistence type="predicted"/>
<evidence type="ECO:0000313" key="2">
    <source>
        <dbReference type="Proteomes" id="UP000005438"/>
    </source>
</evidence>
<sequence length="44" mass="5129">MQVNQHYTQLLLDIKSSITKSRYVVARMVNQEQLDFSCQGLLDN</sequence>
<evidence type="ECO:0000313" key="1">
    <source>
        <dbReference type="EMBL" id="AEV97473.1"/>
    </source>
</evidence>
<name>G8THP5_NIAKG</name>